<accession>A0A8E2DFX9</accession>
<evidence type="ECO:0000313" key="2">
    <source>
        <dbReference type="EMBL" id="OCH85391.1"/>
    </source>
</evidence>
<dbReference type="OrthoDB" id="10004862at2759"/>
<dbReference type="InterPro" id="IPR025337">
    <property type="entry name" value="Questin_oxidase-like"/>
</dbReference>
<dbReference type="PANTHER" id="PTHR35870:SF1">
    <property type="entry name" value="PROTEIN, PUTATIVE (AFU_ORTHOLOGUE AFUA_5G03330)-RELATED"/>
    <property type="match status" value="1"/>
</dbReference>
<keyword evidence="1" id="KW-0560">Oxidoreductase</keyword>
<dbReference type="Proteomes" id="UP000250043">
    <property type="component" value="Unassembled WGS sequence"/>
</dbReference>
<evidence type="ECO:0000256" key="1">
    <source>
        <dbReference type="ARBA" id="ARBA00023002"/>
    </source>
</evidence>
<dbReference type="PANTHER" id="PTHR35870">
    <property type="entry name" value="PROTEIN, PUTATIVE (AFU_ORTHOLOGUE AFUA_5G03330)-RELATED"/>
    <property type="match status" value="1"/>
</dbReference>
<dbReference type="Pfam" id="PF14027">
    <property type="entry name" value="Questin_oxidase"/>
    <property type="match status" value="1"/>
</dbReference>
<dbReference type="AlphaFoldDB" id="A0A8E2DFX9"/>
<protein>
    <submittedName>
        <fullName evidence="2">Uncharacterized protein</fullName>
    </submittedName>
</protein>
<name>A0A8E2DFX9_9APHY</name>
<organism evidence="2 3">
    <name type="scientific">Obba rivulosa</name>
    <dbReference type="NCBI Taxonomy" id="1052685"/>
    <lineage>
        <taxon>Eukaryota</taxon>
        <taxon>Fungi</taxon>
        <taxon>Dikarya</taxon>
        <taxon>Basidiomycota</taxon>
        <taxon>Agaricomycotina</taxon>
        <taxon>Agaricomycetes</taxon>
        <taxon>Polyporales</taxon>
        <taxon>Gelatoporiaceae</taxon>
        <taxon>Obba</taxon>
    </lineage>
</organism>
<dbReference type="EMBL" id="KV722587">
    <property type="protein sequence ID" value="OCH85391.1"/>
    <property type="molecule type" value="Genomic_DNA"/>
</dbReference>
<proteinExistence type="predicted"/>
<evidence type="ECO:0000313" key="3">
    <source>
        <dbReference type="Proteomes" id="UP000250043"/>
    </source>
</evidence>
<reference evidence="2 3" key="1">
    <citation type="submission" date="2016-07" db="EMBL/GenBank/DDBJ databases">
        <title>Draft genome of the white-rot fungus Obba rivulosa 3A-2.</title>
        <authorList>
            <consortium name="DOE Joint Genome Institute"/>
            <person name="Miettinen O."/>
            <person name="Riley R."/>
            <person name="Acob R."/>
            <person name="Barry K."/>
            <person name="Cullen D."/>
            <person name="De Vries R."/>
            <person name="Hainaut M."/>
            <person name="Hatakka A."/>
            <person name="Henrissat B."/>
            <person name="Hilden K."/>
            <person name="Kuo R."/>
            <person name="Labutti K."/>
            <person name="Lipzen A."/>
            <person name="Makela M.R."/>
            <person name="Sandor L."/>
            <person name="Spatafora J.W."/>
            <person name="Grigoriev I.V."/>
            <person name="Hibbett D.S."/>
        </authorList>
    </citation>
    <scope>NUCLEOTIDE SEQUENCE [LARGE SCALE GENOMIC DNA]</scope>
    <source>
        <strain evidence="2 3">3A-2</strain>
    </source>
</reference>
<sequence length="273" mass="29758">MSHHLLAVFSLGGGGPLIQAIYERHAVTMRLAFASPELINENNFGDHLGKIDFYDSYLKFFTGELKEKSVPKVLEECVFSAKANVELSATGKTQGMLNRLLAGLVHPFIHAGYGLEFGLPGIVAEASLFEAGSESGVAHLVDQLPKLVLAKTPGADQEAAALRTAGAHALTILARVFRAVVTIVRFAQKWLPDGTDAADFAPKIEELVWMNVIFYGIGGWAGRKTTIMNADFLLTHLITSLLFVPSYVTYLSHRSSLILLRSYFATCVAWYVA</sequence>
<keyword evidence="3" id="KW-1185">Reference proteome</keyword>
<gene>
    <name evidence="2" type="ORF">OBBRIDRAFT_838995</name>
</gene>
<dbReference type="GO" id="GO:0016491">
    <property type="term" value="F:oxidoreductase activity"/>
    <property type="evidence" value="ECO:0007669"/>
    <property type="project" value="UniProtKB-KW"/>
</dbReference>